<dbReference type="InterPro" id="IPR002213">
    <property type="entry name" value="UDP_glucos_trans"/>
</dbReference>
<sequence>MAYSRTHIVLFSYQAWGRVRPLVNLAARLVKLCFIEVTVLVSNSFFERVQAELARSFEPGQDSLMEHIRIISYGDVQGSSIRSDEGDALFKDSWKSIVSERETVCAYTGIRYSPLTQPKAIVLDLFAVDLFHEVKAISAEAVKIYAWEPSLVSSMFHLFGPEKLGGRGNARMVAEGEARRTGQPYRDVVMEMFFHPAGDVVRAPAMPPMYDYEYWPQDFPMPDDAWTKIFPRVYETLEAVDGIFLATSDSYEPEAVAAMKEWFMETSRPAYVCGPLLPSASKTMAAMYEMDESDSSDEVKWFLDAALARSGERSLLYISFGSLFWPVKNAESLWAVLDVVMELEIPFILSHGSPLAVIPEDTKAKVEAYGWGLLEAWTPQQLILDHPATGVFLNHGGHNSVMEAICAGVPQIVWPFGSDQALNAVIVSEKLHIGYELVEVRSGANGLKPICRSGRVPAGTLAAVRAEARDVLSKAFGAPDGQDGEKMDMNMKMRARVAQARKAVLEEWEEGGASRCDVLAFLDTLPLGLPCLDYSPGLACY</sequence>
<accession>A0A5K1JWC5</accession>
<evidence type="ECO:0000256" key="2">
    <source>
        <dbReference type="ARBA" id="ARBA00022679"/>
    </source>
</evidence>
<dbReference type="GO" id="GO:0035251">
    <property type="term" value="F:UDP-glucosyltransferase activity"/>
    <property type="evidence" value="ECO:0007669"/>
    <property type="project" value="TreeGrafter"/>
</dbReference>
<protein>
    <submittedName>
        <fullName evidence="3">14-alpha sterol demethylase Cyp51B (EC)</fullName>
        <ecNumber evidence="3">1.14.13.-</ecNumber>
    </submittedName>
</protein>
<comment type="similarity">
    <text evidence="1">Belongs to the UDP-glycosyltransferase family.</text>
</comment>
<keyword evidence="2" id="KW-0808">Transferase</keyword>
<dbReference type="Pfam" id="PF00201">
    <property type="entry name" value="UDPGT"/>
    <property type="match status" value="1"/>
</dbReference>
<organism evidence="3">
    <name type="scientific">Ganoderma boninense</name>
    <dbReference type="NCBI Taxonomy" id="34458"/>
    <lineage>
        <taxon>Eukaryota</taxon>
        <taxon>Fungi</taxon>
        <taxon>Dikarya</taxon>
        <taxon>Basidiomycota</taxon>
        <taxon>Agaricomycotina</taxon>
        <taxon>Agaricomycetes</taxon>
        <taxon>Polyporales</taxon>
        <taxon>Polyporaceae</taxon>
        <taxon>Ganoderma</taxon>
    </lineage>
</organism>
<reference evidence="3" key="1">
    <citation type="submission" date="2019-10" db="EMBL/GenBank/DDBJ databases">
        <authorList>
            <person name="Nor Muhammad N."/>
        </authorList>
    </citation>
    <scope>NUCLEOTIDE SEQUENCE</scope>
</reference>
<name>A0A5K1JWC5_9APHY</name>
<dbReference type="AlphaFoldDB" id="A0A5K1JWC5"/>
<dbReference type="PANTHER" id="PTHR48047">
    <property type="entry name" value="GLYCOSYLTRANSFERASE"/>
    <property type="match status" value="1"/>
</dbReference>
<dbReference type="EMBL" id="LR725576">
    <property type="protein sequence ID" value="VWO96365.1"/>
    <property type="molecule type" value="Genomic_DNA"/>
</dbReference>
<dbReference type="SUPFAM" id="SSF53756">
    <property type="entry name" value="UDP-Glycosyltransferase/glycogen phosphorylase"/>
    <property type="match status" value="1"/>
</dbReference>
<dbReference type="CDD" id="cd03784">
    <property type="entry name" value="GT1_Gtf-like"/>
    <property type="match status" value="1"/>
</dbReference>
<proteinExistence type="inferred from homology"/>
<dbReference type="EC" id="1.14.13.-" evidence="3"/>
<dbReference type="Gene3D" id="3.40.50.2000">
    <property type="entry name" value="Glycogen Phosphorylase B"/>
    <property type="match status" value="2"/>
</dbReference>
<dbReference type="GO" id="GO:0008168">
    <property type="term" value="F:methyltransferase activity"/>
    <property type="evidence" value="ECO:0007669"/>
    <property type="project" value="UniProtKB-KW"/>
</dbReference>
<dbReference type="PANTHER" id="PTHR48047:SF69">
    <property type="entry name" value="UDP-GLUCOSYLTRANSFERASE"/>
    <property type="match status" value="1"/>
</dbReference>
<evidence type="ECO:0000313" key="3">
    <source>
        <dbReference type="EMBL" id="VWO96365.1"/>
    </source>
</evidence>
<dbReference type="GO" id="GO:0032259">
    <property type="term" value="P:methylation"/>
    <property type="evidence" value="ECO:0007669"/>
    <property type="project" value="UniProtKB-KW"/>
</dbReference>
<evidence type="ECO:0000256" key="1">
    <source>
        <dbReference type="ARBA" id="ARBA00009995"/>
    </source>
</evidence>
<gene>
    <name evidence="3" type="primary">E9QY26</name>
</gene>
<dbReference type="GO" id="GO:0016491">
    <property type="term" value="F:oxidoreductase activity"/>
    <property type="evidence" value="ECO:0007669"/>
    <property type="project" value="UniProtKB-KW"/>
</dbReference>
<keyword evidence="3" id="KW-0489">Methyltransferase</keyword>
<keyword evidence="3" id="KW-0560">Oxidoreductase</keyword>